<reference evidence="7" key="1">
    <citation type="submission" date="2022-11" db="EMBL/GenBank/DDBJ databases">
        <authorList>
            <person name="Kikuchi T."/>
        </authorList>
    </citation>
    <scope>NUCLEOTIDE SEQUENCE</scope>
    <source>
        <strain evidence="7">PS1010</strain>
    </source>
</reference>
<dbReference type="AlphaFoldDB" id="A0A9P1IWJ5"/>
<evidence type="ECO:0000256" key="3">
    <source>
        <dbReference type="ARBA" id="ARBA00022989"/>
    </source>
</evidence>
<keyword evidence="8" id="KW-1185">Reference proteome</keyword>
<gene>
    <name evidence="7" type="ORF">CAMP_LOCUS13340</name>
</gene>
<dbReference type="EMBL" id="CANHGI010000005">
    <property type="protein sequence ID" value="CAI5450703.1"/>
    <property type="molecule type" value="Genomic_DNA"/>
</dbReference>
<feature type="transmembrane region" description="Helical" evidence="5">
    <location>
        <begin position="236"/>
        <end position="256"/>
    </location>
</feature>
<dbReference type="PROSITE" id="PS50262">
    <property type="entry name" value="G_PROTEIN_RECEP_F1_2"/>
    <property type="match status" value="1"/>
</dbReference>
<sequence>MQAKNITNFDNDADLLINIFPKYISVLCFIPSAILFLTTPSDEKKSIIYPIYRIIFLNILASWLSILASIVLLFIIPNIEESMVLLILIMLWVLSSLTMYFAIDGSMFFILLIGVQRLIVILNFEKFADYIQGKHLNRILILIVFWIITSSIAERSYCRLAICTVYSILSNKFECDGTIVTDTYSIFSIYTSACTELIVPAISLTIHIILLYAIHKRSYILSETRRKYELAIIYQNLPLFVYFIVRIIGIILFVLIGKTSDSYLEYVIMKLICRKSTNIDLFPIVYTVANGKRLMAMIPCRCRKNQIHVENLATSVV</sequence>
<keyword evidence="4 5" id="KW-0472">Membrane</keyword>
<protein>
    <recommendedName>
        <fullName evidence="6">G-protein coupled receptors family 1 profile domain-containing protein</fullName>
    </recommendedName>
</protein>
<evidence type="ECO:0000256" key="4">
    <source>
        <dbReference type="ARBA" id="ARBA00023136"/>
    </source>
</evidence>
<keyword evidence="2 5" id="KW-0812">Transmembrane</keyword>
<organism evidence="7 8">
    <name type="scientific">Caenorhabditis angaria</name>
    <dbReference type="NCBI Taxonomy" id="860376"/>
    <lineage>
        <taxon>Eukaryota</taxon>
        <taxon>Metazoa</taxon>
        <taxon>Ecdysozoa</taxon>
        <taxon>Nematoda</taxon>
        <taxon>Chromadorea</taxon>
        <taxon>Rhabditida</taxon>
        <taxon>Rhabditina</taxon>
        <taxon>Rhabditomorpha</taxon>
        <taxon>Rhabditoidea</taxon>
        <taxon>Rhabditidae</taxon>
        <taxon>Peloderinae</taxon>
        <taxon>Caenorhabditis</taxon>
    </lineage>
</organism>
<feature type="transmembrane region" description="Helical" evidence="5">
    <location>
        <begin position="83"/>
        <end position="101"/>
    </location>
</feature>
<feature type="transmembrane region" description="Helical" evidence="5">
    <location>
        <begin position="20"/>
        <end position="39"/>
    </location>
</feature>
<keyword evidence="3 5" id="KW-1133">Transmembrane helix</keyword>
<proteinExistence type="predicted"/>
<dbReference type="Proteomes" id="UP001152747">
    <property type="component" value="Unassembled WGS sequence"/>
</dbReference>
<feature type="domain" description="G-protein coupled receptors family 1 profile" evidence="6">
    <location>
        <begin position="32"/>
        <end position="286"/>
    </location>
</feature>
<feature type="transmembrane region" description="Helical" evidence="5">
    <location>
        <begin position="51"/>
        <end position="76"/>
    </location>
</feature>
<feature type="transmembrane region" description="Helical" evidence="5">
    <location>
        <begin position="197"/>
        <end position="215"/>
    </location>
</feature>
<evidence type="ECO:0000256" key="2">
    <source>
        <dbReference type="ARBA" id="ARBA00022692"/>
    </source>
</evidence>
<evidence type="ECO:0000256" key="1">
    <source>
        <dbReference type="ARBA" id="ARBA00004370"/>
    </source>
</evidence>
<comment type="caution">
    <text evidence="7">The sequence shown here is derived from an EMBL/GenBank/DDBJ whole genome shotgun (WGS) entry which is preliminary data.</text>
</comment>
<evidence type="ECO:0000259" key="6">
    <source>
        <dbReference type="PROSITE" id="PS50262"/>
    </source>
</evidence>
<accession>A0A9P1IWJ5</accession>
<evidence type="ECO:0000313" key="7">
    <source>
        <dbReference type="EMBL" id="CAI5450703.1"/>
    </source>
</evidence>
<dbReference type="InterPro" id="IPR017452">
    <property type="entry name" value="GPCR_Rhodpsn_7TM"/>
</dbReference>
<evidence type="ECO:0000256" key="5">
    <source>
        <dbReference type="SAM" id="Phobius"/>
    </source>
</evidence>
<feature type="transmembrane region" description="Helical" evidence="5">
    <location>
        <begin position="136"/>
        <end position="153"/>
    </location>
</feature>
<dbReference type="GO" id="GO:0016020">
    <property type="term" value="C:membrane"/>
    <property type="evidence" value="ECO:0007669"/>
    <property type="project" value="UniProtKB-SubCell"/>
</dbReference>
<comment type="subcellular location">
    <subcellularLocation>
        <location evidence="1">Membrane</location>
    </subcellularLocation>
</comment>
<evidence type="ECO:0000313" key="8">
    <source>
        <dbReference type="Proteomes" id="UP001152747"/>
    </source>
</evidence>
<name>A0A9P1IWJ5_9PELO</name>